<name>V6LRU4_9EUKA</name>
<proteinExistence type="predicted"/>
<dbReference type="Proteomes" id="UP000018208">
    <property type="component" value="Unassembled WGS sequence"/>
</dbReference>
<accession>V6LRU4</accession>
<evidence type="ECO:0000313" key="2">
    <source>
        <dbReference type="EMBL" id="KAH0571767.1"/>
    </source>
</evidence>
<reference evidence="2" key="2">
    <citation type="submission" date="2020-12" db="EMBL/GenBank/DDBJ databases">
        <title>New Spironucleus salmonicida genome in near-complete chromosomes.</title>
        <authorList>
            <person name="Xu F."/>
            <person name="Kurt Z."/>
            <person name="Jimenez-Gonzalez A."/>
            <person name="Astvaldsson A."/>
            <person name="Andersson J.O."/>
            <person name="Svard S.G."/>
        </authorList>
    </citation>
    <scope>NUCLEOTIDE SEQUENCE</scope>
    <source>
        <strain evidence="2">ATCC 50377</strain>
    </source>
</reference>
<dbReference type="AlphaFoldDB" id="V6LRU4"/>
<dbReference type="EMBL" id="KI546045">
    <property type="protein sequence ID" value="EST47295.1"/>
    <property type="molecule type" value="Genomic_DNA"/>
</dbReference>
<reference evidence="1 2" key="1">
    <citation type="journal article" date="2014" name="PLoS Genet.">
        <title>The Genome of Spironucleus salmonicida Highlights a Fish Pathogen Adapted to Fluctuating Environments.</title>
        <authorList>
            <person name="Xu F."/>
            <person name="Jerlstrom-Hultqvist J."/>
            <person name="Einarsson E."/>
            <person name="Astvaldsson A."/>
            <person name="Svard S.G."/>
            <person name="Andersson J.O."/>
        </authorList>
    </citation>
    <scope>NUCLEOTIDE SEQUENCE</scope>
    <source>
        <strain evidence="2">ATCC 50377</strain>
    </source>
</reference>
<dbReference type="VEuPathDB" id="GiardiaDB:SS50377_25963"/>
<dbReference type="EMBL" id="AUWU02000006">
    <property type="protein sequence ID" value="KAH0571767.1"/>
    <property type="molecule type" value="Genomic_DNA"/>
</dbReference>
<keyword evidence="3" id="KW-1185">Reference proteome</keyword>
<protein>
    <submittedName>
        <fullName evidence="1">Uncharacterized protein</fullName>
    </submittedName>
</protein>
<organism evidence="1">
    <name type="scientific">Spironucleus salmonicida</name>
    <dbReference type="NCBI Taxonomy" id="348837"/>
    <lineage>
        <taxon>Eukaryota</taxon>
        <taxon>Metamonada</taxon>
        <taxon>Diplomonadida</taxon>
        <taxon>Hexamitidae</taxon>
        <taxon>Hexamitinae</taxon>
        <taxon>Spironucleus</taxon>
    </lineage>
</organism>
<sequence>MESKFNITFDKLQSVLRKNTTNLNLQYKTNLQQNYSRSLLQHTDFKETRNEIFGSALARKSKIIKPSVLKTFENRPIVDIKKSLLESFSFKNQHEIIEIQEFKKMDFAVLFEDD</sequence>
<gene>
    <name evidence="1" type="ORF">SS50377_12642</name>
    <name evidence="2" type="ORF">SS50377_25963</name>
</gene>
<evidence type="ECO:0000313" key="3">
    <source>
        <dbReference type="Proteomes" id="UP000018208"/>
    </source>
</evidence>
<evidence type="ECO:0000313" key="1">
    <source>
        <dbReference type="EMBL" id="EST47295.1"/>
    </source>
</evidence>